<reference evidence="3 4" key="1">
    <citation type="journal article" date="2018" name="ISME J.">
        <title>A methanotrophic archaeon couples anaerobic oxidation of methane to Fe(III) reduction.</title>
        <authorList>
            <person name="Cai C."/>
            <person name="Leu A.O."/>
            <person name="Xie G.J."/>
            <person name="Guo J."/>
            <person name="Feng Y."/>
            <person name="Zhao J.X."/>
            <person name="Tyson G.W."/>
            <person name="Yuan Z."/>
            <person name="Hu S."/>
        </authorList>
    </citation>
    <scope>NUCLEOTIDE SEQUENCE [LARGE SCALE GENOMIC DNA]</scope>
    <source>
        <strain evidence="3">FeB_12</strain>
    </source>
</reference>
<dbReference type="InterPro" id="IPR024934">
    <property type="entry name" value="Rubredoxin-like_dom"/>
</dbReference>
<feature type="region of interest" description="Disordered" evidence="1">
    <location>
        <begin position="32"/>
        <end position="60"/>
    </location>
</feature>
<dbReference type="Proteomes" id="UP000250918">
    <property type="component" value="Unassembled WGS sequence"/>
</dbReference>
<dbReference type="InterPro" id="IPR048574">
    <property type="entry name" value="RUBY_RBDX"/>
</dbReference>
<gene>
    <name evidence="3" type="ORF">C3F09_06285</name>
</gene>
<protein>
    <recommendedName>
        <fullName evidence="2">Rubredoxin-like domain-containing protein</fullName>
    </recommendedName>
</protein>
<accession>A0A855X1U3</accession>
<dbReference type="Pfam" id="PF21349">
    <property type="entry name" value="RUBY_RBDX"/>
    <property type="match status" value="1"/>
</dbReference>
<organism evidence="3 4">
    <name type="scientific">candidate division GN15 bacterium</name>
    <dbReference type="NCBI Taxonomy" id="2072418"/>
    <lineage>
        <taxon>Bacteria</taxon>
        <taxon>candidate division GN15</taxon>
    </lineage>
</organism>
<dbReference type="SUPFAM" id="SSF57802">
    <property type="entry name" value="Rubredoxin-like"/>
    <property type="match status" value="1"/>
</dbReference>
<evidence type="ECO:0000256" key="1">
    <source>
        <dbReference type="SAM" id="MobiDB-lite"/>
    </source>
</evidence>
<evidence type="ECO:0000259" key="2">
    <source>
        <dbReference type="PROSITE" id="PS50903"/>
    </source>
</evidence>
<proteinExistence type="predicted"/>
<evidence type="ECO:0000313" key="3">
    <source>
        <dbReference type="EMBL" id="PWB72675.1"/>
    </source>
</evidence>
<dbReference type="AlphaFoldDB" id="A0A855X1U3"/>
<comment type="caution">
    <text evidence="3">The sequence shown here is derived from an EMBL/GenBank/DDBJ whole genome shotgun (WGS) entry which is preliminary data.</text>
</comment>
<dbReference type="PROSITE" id="PS50903">
    <property type="entry name" value="RUBREDOXIN_LIKE"/>
    <property type="match status" value="1"/>
</dbReference>
<feature type="compositionally biased region" description="Acidic residues" evidence="1">
    <location>
        <begin position="34"/>
        <end position="60"/>
    </location>
</feature>
<feature type="domain" description="Rubredoxin-like" evidence="2">
    <location>
        <begin position="3"/>
        <end position="34"/>
    </location>
</feature>
<name>A0A855X1U3_9BACT</name>
<sequence>MQWVCDICGYVHDEEEPPDNCPVCGAPKSKFSEWSEDEDINDDELLDDEDDDVDEDEDRY</sequence>
<dbReference type="EMBL" id="PQAP01000079">
    <property type="protein sequence ID" value="PWB72675.1"/>
    <property type="molecule type" value="Genomic_DNA"/>
</dbReference>
<dbReference type="GO" id="GO:0005506">
    <property type="term" value="F:iron ion binding"/>
    <property type="evidence" value="ECO:0007669"/>
    <property type="project" value="InterPro"/>
</dbReference>
<evidence type="ECO:0000313" key="4">
    <source>
        <dbReference type="Proteomes" id="UP000250918"/>
    </source>
</evidence>
<dbReference type="Gene3D" id="2.20.28.10">
    <property type="match status" value="1"/>
</dbReference>